<dbReference type="Pfam" id="PF22252">
    <property type="entry name" value="PNGase_F-II_N"/>
    <property type="match status" value="1"/>
</dbReference>
<dbReference type="NCBIfam" id="TIGR01200">
    <property type="entry name" value="GLPGLI"/>
    <property type="match status" value="1"/>
</dbReference>
<evidence type="ECO:0000313" key="2">
    <source>
        <dbReference type="Proteomes" id="UP000295278"/>
    </source>
</evidence>
<dbReference type="AlphaFoldDB" id="A0A4R5AYY6"/>
<proteinExistence type="predicted"/>
<protein>
    <submittedName>
        <fullName evidence="1">GLPGLI family protein</fullName>
    </submittedName>
</protein>
<name>A0A4R5AYY6_9FLAO</name>
<gene>
    <name evidence="1" type="ORF">E0F89_09610</name>
</gene>
<dbReference type="OrthoDB" id="1440774at2"/>
<dbReference type="InterPro" id="IPR005901">
    <property type="entry name" value="GLPGLI"/>
</dbReference>
<keyword evidence="2" id="KW-1185">Reference proteome</keyword>
<dbReference type="EMBL" id="SMFM01000003">
    <property type="protein sequence ID" value="TDD76464.1"/>
    <property type="molecule type" value="Genomic_DNA"/>
</dbReference>
<evidence type="ECO:0000313" key="1">
    <source>
        <dbReference type="EMBL" id="TDD76464.1"/>
    </source>
</evidence>
<accession>A0A4R5AYY6</accession>
<dbReference type="Proteomes" id="UP000295278">
    <property type="component" value="Unassembled WGS sequence"/>
</dbReference>
<comment type="caution">
    <text evidence="1">The sequence shown here is derived from an EMBL/GenBank/DDBJ whole genome shotgun (WGS) entry which is preliminary data.</text>
</comment>
<sequence>MNIKSLLLVIISLGTGGLIYAQNFPKDTLRYEITYDYSYQVNKEDTLSKQKELMALYIAKDFSYYISLNQKKLLDMARDYEVSKVLPDRKALSRSKINYTIVKEYSTIKSIFIDRIGQGTYTYNQNLDKFDWKLQEEQKDILGYNCKKATTEFAGRTYVAWYTTEISIADGPYKFRGLPGLILSIYDTNKHYQFTVASIKNSSSFCNTGEQLQKPTQITYEEYKQLKKRYKEKPSSLINSGGMTFPKEMLDLADQRAKEKMKFENNPMELTD</sequence>
<reference evidence="1 2" key="1">
    <citation type="submission" date="2019-03" db="EMBL/GenBank/DDBJ databases">
        <title>Flavobacterium AT-3-2 sp. nov., isolated from arctic soil.</title>
        <authorList>
            <person name="Chaudhary D.K."/>
        </authorList>
    </citation>
    <scope>NUCLEOTIDE SEQUENCE [LARGE SCALE GENOMIC DNA]</scope>
    <source>
        <strain evidence="1 2">AT-3-2</strain>
    </source>
</reference>
<organism evidence="1 2">
    <name type="scientific">Flavobacterium caseinilyticum</name>
    <dbReference type="NCBI Taxonomy" id="2541732"/>
    <lineage>
        <taxon>Bacteria</taxon>
        <taxon>Pseudomonadati</taxon>
        <taxon>Bacteroidota</taxon>
        <taxon>Flavobacteriia</taxon>
        <taxon>Flavobacteriales</taxon>
        <taxon>Flavobacteriaceae</taxon>
        <taxon>Flavobacterium</taxon>
    </lineage>
</organism>
<dbReference type="RefSeq" id="WP_131909581.1">
    <property type="nucleotide sequence ID" value="NZ_SMFM01000003.1"/>
</dbReference>